<evidence type="ECO:0000256" key="1">
    <source>
        <dbReference type="SAM" id="Coils"/>
    </source>
</evidence>
<dbReference type="EMBL" id="CAJNYU010002415">
    <property type="protein sequence ID" value="CAF3550782.1"/>
    <property type="molecule type" value="Genomic_DNA"/>
</dbReference>
<keyword evidence="1" id="KW-0175">Coiled coil</keyword>
<proteinExistence type="predicted"/>
<feature type="region of interest" description="Disordered" evidence="2">
    <location>
        <begin position="279"/>
        <end position="302"/>
    </location>
</feature>
<dbReference type="Gene3D" id="1.10.10.60">
    <property type="entry name" value="Homeodomain-like"/>
    <property type="match status" value="1"/>
</dbReference>
<reference evidence="4" key="1">
    <citation type="submission" date="2021-02" db="EMBL/GenBank/DDBJ databases">
        <authorList>
            <person name="Nowell W R."/>
        </authorList>
    </citation>
    <scope>NUCLEOTIDE SEQUENCE</scope>
</reference>
<protein>
    <recommendedName>
        <fullName evidence="3">Myb/SANT-like DNA-binding domain-containing protein</fullName>
    </recommendedName>
</protein>
<gene>
    <name evidence="4" type="ORF">FME351_LOCUS19468</name>
</gene>
<dbReference type="Pfam" id="PF13837">
    <property type="entry name" value="Myb_DNA-bind_4"/>
    <property type="match status" value="1"/>
</dbReference>
<evidence type="ECO:0000313" key="5">
    <source>
        <dbReference type="Proteomes" id="UP000663869"/>
    </source>
</evidence>
<evidence type="ECO:0000313" key="4">
    <source>
        <dbReference type="EMBL" id="CAF3550782.1"/>
    </source>
</evidence>
<dbReference type="GO" id="GO:0016604">
    <property type="term" value="C:nuclear body"/>
    <property type="evidence" value="ECO:0007669"/>
    <property type="project" value="TreeGrafter"/>
</dbReference>
<dbReference type="PANTHER" id="PTHR22666:SF3">
    <property type="entry name" value="MYB_SANT-LIKE DNA-BINDING DOMAIN-CONTAINING PROTEIN 1"/>
    <property type="match status" value="1"/>
</dbReference>
<name>A0A818K717_9BILA</name>
<comment type="caution">
    <text evidence="4">The sequence shown here is derived from an EMBL/GenBank/DDBJ whole genome shotgun (WGS) entry which is preliminary data.</text>
</comment>
<dbReference type="GO" id="GO:0045893">
    <property type="term" value="P:positive regulation of DNA-templated transcription"/>
    <property type="evidence" value="ECO:0007669"/>
    <property type="project" value="TreeGrafter"/>
</dbReference>
<feature type="coiled-coil region" evidence="1">
    <location>
        <begin position="501"/>
        <end position="528"/>
    </location>
</feature>
<feature type="compositionally biased region" description="Basic and acidic residues" evidence="2">
    <location>
        <begin position="289"/>
        <end position="302"/>
    </location>
</feature>
<dbReference type="AlphaFoldDB" id="A0A818K717"/>
<accession>A0A818K717</accession>
<dbReference type="Proteomes" id="UP000663869">
    <property type="component" value="Unassembled WGS sequence"/>
</dbReference>
<evidence type="ECO:0000256" key="2">
    <source>
        <dbReference type="SAM" id="MobiDB-lite"/>
    </source>
</evidence>
<dbReference type="InterPro" id="IPR026095">
    <property type="entry name" value="Myb/SANT-like_DNA-bd_dom_prot"/>
</dbReference>
<dbReference type="PANTHER" id="PTHR22666">
    <property type="entry name" value="MYB_SANT-LIKE DNA-BINDING DOMAIN-CONTAINING PROTEIN 1"/>
    <property type="match status" value="1"/>
</dbReference>
<dbReference type="InterPro" id="IPR044822">
    <property type="entry name" value="Myb_DNA-bind_4"/>
</dbReference>
<sequence length="558" mass="63372">MPFIDFKCIDVQSLDESSTITAEEIQQDKAVRQSNFMRALEMANTIIDHNPEVLVFYWYMWTCRDRTYSNSLPPEQITRRTVKRMPVPTEEEQLCMKQHTKLFTAVLRSDRINYAGQVLYANTKALIQLQIEFSNHIFIIDDDNSRLLFIMNSNIVQPIVSTNLFKVNHSSLWSSPSTMSSQCVNPPHVVNGQAPLIRFQILNAAQSSSFGTKAARIIMTSPNSTSNTHIQSSLDHSRLATLKVDVPKQISPSRIDIPILKANNVKTLDDLDISPHFIKPISQSTPSSSEKRKTKQIEEPAKRCKNWSEEETNTFISVWSDYYSKLTTGGARNAPIYNTIAKQLNEMLPSRTLTGHEVKAKIGNLVGEYRRKKKEMGKTGASPPSWPFYNSIDKLIGERPYNDDSLLSDSMIMQEEEGQLFSMANGGADTCISTQYGAESKELIDLENIEDSSIVDQECDEKKRSSLGPDCVLKSNPVVKNGEKKNLNRKKKASELKFDMIQDLLKKIEQVNDIASESEKKVVELLEKQTALQHESMKNEREFLEVFKHMVNNMNTRS</sequence>
<organism evidence="4 5">
    <name type="scientific">Rotaria socialis</name>
    <dbReference type="NCBI Taxonomy" id="392032"/>
    <lineage>
        <taxon>Eukaryota</taxon>
        <taxon>Metazoa</taxon>
        <taxon>Spiralia</taxon>
        <taxon>Gnathifera</taxon>
        <taxon>Rotifera</taxon>
        <taxon>Eurotatoria</taxon>
        <taxon>Bdelloidea</taxon>
        <taxon>Philodinida</taxon>
        <taxon>Philodinidae</taxon>
        <taxon>Rotaria</taxon>
    </lineage>
</organism>
<evidence type="ECO:0000259" key="3">
    <source>
        <dbReference type="Pfam" id="PF13837"/>
    </source>
</evidence>
<feature type="domain" description="Myb/SANT-like DNA-binding" evidence="3">
    <location>
        <begin position="305"/>
        <end position="395"/>
    </location>
</feature>